<feature type="region of interest" description="Disordered" evidence="1">
    <location>
        <begin position="125"/>
        <end position="164"/>
    </location>
</feature>
<comment type="caution">
    <text evidence="2">The sequence shown here is derived from an EMBL/GenBank/DDBJ whole genome shotgun (WGS) entry which is preliminary data.</text>
</comment>
<organism evidence="2 3">
    <name type="scientific">Miscanthus lutarioriparius</name>
    <dbReference type="NCBI Taxonomy" id="422564"/>
    <lineage>
        <taxon>Eukaryota</taxon>
        <taxon>Viridiplantae</taxon>
        <taxon>Streptophyta</taxon>
        <taxon>Embryophyta</taxon>
        <taxon>Tracheophyta</taxon>
        <taxon>Spermatophyta</taxon>
        <taxon>Magnoliopsida</taxon>
        <taxon>Liliopsida</taxon>
        <taxon>Poales</taxon>
        <taxon>Poaceae</taxon>
        <taxon>PACMAD clade</taxon>
        <taxon>Panicoideae</taxon>
        <taxon>Andropogonodae</taxon>
        <taxon>Andropogoneae</taxon>
        <taxon>Saccharinae</taxon>
        <taxon>Miscanthus</taxon>
    </lineage>
</organism>
<feature type="compositionally biased region" description="Low complexity" evidence="1">
    <location>
        <begin position="125"/>
        <end position="137"/>
    </location>
</feature>
<dbReference type="Proteomes" id="UP000604825">
    <property type="component" value="Unassembled WGS sequence"/>
</dbReference>
<evidence type="ECO:0000256" key="1">
    <source>
        <dbReference type="SAM" id="MobiDB-lite"/>
    </source>
</evidence>
<feature type="region of interest" description="Disordered" evidence="1">
    <location>
        <begin position="1"/>
        <end position="37"/>
    </location>
</feature>
<dbReference type="AntiFam" id="ANF00007">
    <property type="entry name" value="Shadow ORF (opposite clpB)"/>
</dbReference>
<gene>
    <name evidence="2" type="ORF">NCGR_LOCUS47234</name>
</gene>
<dbReference type="EMBL" id="CAJGYO010000012">
    <property type="protein sequence ID" value="CAD6263929.1"/>
    <property type="molecule type" value="Genomic_DNA"/>
</dbReference>
<proteinExistence type="predicted"/>
<reference evidence="2" key="1">
    <citation type="submission" date="2020-10" db="EMBL/GenBank/DDBJ databases">
        <authorList>
            <person name="Han B."/>
            <person name="Lu T."/>
            <person name="Zhao Q."/>
            <person name="Huang X."/>
            <person name="Zhao Y."/>
        </authorList>
    </citation>
    <scope>NUCLEOTIDE SEQUENCE</scope>
</reference>
<evidence type="ECO:0000313" key="2">
    <source>
        <dbReference type="EMBL" id="CAD6263929.1"/>
    </source>
</evidence>
<accession>A0A811R2K6</accession>
<sequence length="164" mass="16907">MARAAVSGLGSLAGDFSGERRPELAPMAAGELPRPEGIHVGREEEDVEEVVGHVAADDAIREALHDGRLAHAGLADEDGVLLAAARQDAHHAADLLVAADDGVQLPGLLDEVTAVRLERLEVGVASPSRSFSSSARTRPADTPATRASSVAESPGRTVTLAVAR</sequence>
<protein>
    <submittedName>
        <fullName evidence="2">Uncharacterized protein</fullName>
    </submittedName>
</protein>
<keyword evidence="3" id="KW-1185">Reference proteome</keyword>
<name>A0A811R2K6_9POAL</name>
<dbReference type="AlphaFoldDB" id="A0A811R2K6"/>
<evidence type="ECO:0000313" key="3">
    <source>
        <dbReference type="Proteomes" id="UP000604825"/>
    </source>
</evidence>